<dbReference type="NCBIfam" id="TIGR01946">
    <property type="entry name" value="rnfD"/>
    <property type="match status" value="1"/>
</dbReference>
<sequence>MNLQPAKAPHIRFKESVHTLFTDVIIALLPLYAMAFFYYGGRTLIMALIAAAVCYLLDILCRKMAGKVIKINDFSAVITGLLIPLMLPASVPYYVVVAACAFAILIAKHPFGGLGYNLFNPAAAGIAFATACWPKEVFRYPKPFEQIPLILNNPVELFSSPAAALKINGAPSGDLLQFFLGNSLGPMGATAILVILSCMFFLIYRRTISWHIPVSALAAAAVFSLLFPRVSISLLSSTVYELFAGTLVFGAAFVATDPVTSPSFPIAKIIYGAGIGLLTMLLRWFGGFEEGFIFALLMMNTLSFALDRLAIWLRFDLNSGRVPIRRVKAAAKGFMARREHKKIYIDTSAEPVTEPEQQQDEAQKEEATAQSKGGRNV</sequence>
<protein>
    <submittedName>
        <fullName evidence="12">Electron transport complex protein RnfD</fullName>
    </submittedName>
</protein>
<feature type="transmembrane region" description="Helical" evidence="11">
    <location>
        <begin position="292"/>
        <end position="315"/>
    </location>
</feature>
<keyword evidence="8 11" id="KW-1133">Transmembrane helix</keyword>
<keyword evidence="7" id="KW-0249">Electron transport</keyword>
<dbReference type="GO" id="GO:0055085">
    <property type="term" value="P:transmembrane transport"/>
    <property type="evidence" value="ECO:0007669"/>
    <property type="project" value="InterPro"/>
</dbReference>
<keyword evidence="2" id="KW-0597">Phosphoprotein</keyword>
<dbReference type="RefSeq" id="WP_092639005.1">
    <property type="nucleotide sequence ID" value="NZ_FNID01000009.1"/>
</dbReference>
<evidence type="ECO:0000313" key="12">
    <source>
        <dbReference type="EMBL" id="SDN01700.1"/>
    </source>
</evidence>
<evidence type="ECO:0000256" key="6">
    <source>
        <dbReference type="ARBA" id="ARBA00022967"/>
    </source>
</evidence>
<dbReference type="OrthoDB" id="9776359at2"/>
<keyword evidence="4" id="KW-0288">FMN</keyword>
<evidence type="ECO:0000256" key="1">
    <source>
        <dbReference type="ARBA" id="ARBA00022448"/>
    </source>
</evidence>
<feature type="transmembrane region" description="Helical" evidence="11">
    <location>
        <begin position="20"/>
        <end position="38"/>
    </location>
</feature>
<name>A0A1G9XY80_9FIRM</name>
<feature type="transmembrane region" description="Helical" evidence="11">
    <location>
        <begin position="210"/>
        <end position="228"/>
    </location>
</feature>
<keyword evidence="9 11" id="KW-0472">Membrane</keyword>
<feature type="transmembrane region" description="Helical" evidence="11">
    <location>
        <begin position="81"/>
        <end position="107"/>
    </location>
</feature>
<dbReference type="GO" id="GO:0022900">
    <property type="term" value="P:electron transport chain"/>
    <property type="evidence" value="ECO:0007669"/>
    <property type="project" value="InterPro"/>
</dbReference>
<feature type="transmembrane region" description="Helical" evidence="11">
    <location>
        <begin position="184"/>
        <end position="203"/>
    </location>
</feature>
<accession>A0A1G9XY80</accession>
<feature type="region of interest" description="Disordered" evidence="10">
    <location>
        <begin position="345"/>
        <end position="377"/>
    </location>
</feature>
<evidence type="ECO:0000256" key="5">
    <source>
        <dbReference type="ARBA" id="ARBA00022692"/>
    </source>
</evidence>
<keyword evidence="5 11" id="KW-0812">Transmembrane</keyword>
<evidence type="ECO:0000256" key="7">
    <source>
        <dbReference type="ARBA" id="ARBA00022982"/>
    </source>
</evidence>
<feature type="transmembrane region" description="Helical" evidence="11">
    <location>
        <begin position="234"/>
        <end position="254"/>
    </location>
</feature>
<evidence type="ECO:0000256" key="2">
    <source>
        <dbReference type="ARBA" id="ARBA00022553"/>
    </source>
</evidence>
<feature type="transmembrane region" description="Helical" evidence="11">
    <location>
        <begin position="266"/>
        <end position="286"/>
    </location>
</feature>
<dbReference type="Proteomes" id="UP000199182">
    <property type="component" value="Unassembled WGS sequence"/>
</dbReference>
<dbReference type="AlphaFoldDB" id="A0A1G9XY80"/>
<organism evidence="12 13">
    <name type="scientific">Acetanaerobacterium elongatum</name>
    <dbReference type="NCBI Taxonomy" id="258515"/>
    <lineage>
        <taxon>Bacteria</taxon>
        <taxon>Bacillati</taxon>
        <taxon>Bacillota</taxon>
        <taxon>Clostridia</taxon>
        <taxon>Eubacteriales</taxon>
        <taxon>Oscillospiraceae</taxon>
        <taxon>Acetanaerobacterium</taxon>
    </lineage>
</organism>
<keyword evidence="6" id="KW-1278">Translocase</keyword>
<keyword evidence="1" id="KW-0813">Transport</keyword>
<dbReference type="PANTHER" id="PTHR30578">
    <property type="entry name" value="ELECTRON TRANSPORT COMPLEX PROTEIN RNFD"/>
    <property type="match status" value="1"/>
</dbReference>
<evidence type="ECO:0000313" key="13">
    <source>
        <dbReference type="Proteomes" id="UP000199182"/>
    </source>
</evidence>
<evidence type="ECO:0000256" key="11">
    <source>
        <dbReference type="SAM" id="Phobius"/>
    </source>
</evidence>
<dbReference type="PANTHER" id="PTHR30578:SF0">
    <property type="entry name" value="ION-TRANSLOCATING OXIDOREDUCTASE COMPLEX SUBUNIT D"/>
    <property type="match status" value="1"/>
</dbReference>
<dbReference type="InterPro" id="IPR011303">
    <property type="entry name" value="RnfD_bac"/>
</dbReference>
<dbReference type="EMBL" id="FNID01000009">
    <property type="protein sequence ID" value="SDN01700.1"/>
    <property type="molecule type" value="Genomic_DNA"/>
</dbReference>
<dbReference type="InterPro" id="IPR004338">
    <property type="entry name" value="NqrB/RnfD"/>
</dbReference>
<evidence type="ECO:0000256" key="10">
    <source>
        <dbReference type="SAM" id="MobiDB-lite"/>
    </source>
</evidence>
<dbReference type="Pfam" id="PF03116">
    <property type="entry name" value="NQR2_RnfD_RnfE"/>
    <property type="match status" value="1"/>
</dbReference>
<dbReference type="GO" id="GO:0005886">
    <property type="term" value="C:plasma membrane"/>
    <property type="evidence" value="ECO:0007669"/>
    <property type="project" value="TreeGrafter"/>
</dbReference>
<evidence type="ECO:0000256" key="4">
    <source>
        <dbReference type="ARBA" id="ARBA00022643"/>
    </source>
</evidence>
<keyword evidence="13" id="KW-1185">Reference proteome</keyword>
<reference evidence="12 13" key="1">
    <citation type="submission" date="2016-10" db="EMBL/GenBank/DDBJ databases">
        <authorList>
            <person name="de Groot N.N."/>
        </authorList>
    </citation>
    <scope>NUCLEOTIDE SEQUENCE [LARGE SCALE GENOMIC DNA]</scope>
    <source>
        <strain evidence="12 13">CGMCC 1.5012</strain>
    </source>
</reference>
<evidence type="ECO:0000256" key="8">
    <source>
        <dbReference type="ARBA" id="ARBA00022989"/>
    </source>
</evidence>
<keyword evidence="3" id="KW-0285">Flavoprotein</keyword>
<dbReference type="STRING" id="258515.SAMN05192585_10984"/>
<evidence type="ECO:0000256" key="3">
    <source>
        <dbReference type="ARBA" id="ARBA00022630"/>
    </source>
</evidence>
<evidence type="ECO:0000256" key="9">
    <source>
        <dbReference type="ARBA" id="ARBA00023136"/>
    </source>
</evidence>
<feature type="transmembrane region" description="Helical" evidence="11">
    <location>
        <begin position="44"/>
        <end position="61"/>
    </location>
</feature>
<proteinExistence type="predicted"/>
<gene>
    <name evidence="12" type="ORF">SAMN05192585_10984</name>
</gene>